<dbReference type="SUPFAM" id="SSF53067">
    <property type="entry name" value="Actin-like ATPase domain"/>
    <property type="match status" value="1"/>
</dbReference>
<protein>
    <submittedName>
        <fullName evidence="13">General secretion pathway protein GspL</fullName>
    </submittedName>
</protein>
<dbReference type="Gene3D" id="3.30.420.380">
    <property type="match status" value="1"/>
</dbReference>
<evidence type="ECO:0000256" key="8">
    <source>
        <dbReference type="ARBA" id="ARBA00022989"/>
    </source>
</evidence>
<dbReference type="InterPro" id="IPR025691">
    <property type="entry name" value="GspL_pp_dom"/>
</dbReference>
<dbReference type="EMBL" id="JAAGOH010000022">
    <property type="protein sequence ID" value="NDY92777.1"/>
    <property type="molecule type" value="Genomic_DNA"/>
</dbReference>
<reference evidence="13 14" key="1">
    <citation type="submission" date="2020-02" db="EMBL/GenBank/DDBJ databases">
        <title>Ideonella bacterium strain TBM-1.</title>
        <authorList>
            <person name="Chen W.-M."/>
        </authorList>
    </citation>
    <scope>NUCLEOTIDE SEQUENCE [LARGE SCALE GENOMIC DNA]</scope>
    <source>
        <strain evidence="13 14">TBM-1</strain>
    </source>
</reference>
<evidence type="ECO:0000256" key="6">
    <source>
        <dbReference type="ARBA" id="ARBA00022692"/>
    </source>
</evidence>
<evidence type="ECO:0000256" key="4">
    <source>
        <dbReference type="ARBA" id="ARBA00022475"/>
    </source>
</evidence>
<keyword evidence="5" id="KW-0997">Cell inner membrane</keyword>
<accession>A0A7C9PIE3</accession>
<evidence type="ECO:0000259" key="12">
    <source>
        <dbReference type="Pfam" id="PF12693"/>
    </source>
</evidence>
<evidence type="ECO:0000256" key="2">
    <source>
        <dbReference type="ARBA" id="ARBA00005318"/>
    </source>
</evidence>
<keyword evidence="9" id="KW-0472">Membrane</keyword>
<evidence type="ECO:0000256" key="5">
    <source>
        <dbReference type="ARBA" id="ARBA00022519"/>
    </source>
</evidence>
<evidence type="ECO:0000256" key="7">
    <source>
        <dbReference type="ARBA" id="ARBA00022927"/>
    </source>
</evidence>
<evidence type="ECO:0000256" key="9">
    <source>
        <dbReference type="ARBA" id="ARBA00023136"/>
    </source>
</evidence>
<dbReference type="InterPro" id="IPR024230">
    <property type="entry name" value="GspL_cyto_dom"/>
</dbReference>
<organism evidence="13 14">
    <name type="scientific">Ideonella livida</name>
    <dbReference type="NCBI Taxonomy" id="2707176"/>
    <lineage>
        <taxon>Bacteria</taxon>
        <taxon>Pseudomonadati</taxon>
        <taxon>Pseudomonadota</taxon>
        <taxon>Betaproteobacteria</taxon>
        <taxon>Burkholderiales</taxon>
        <taxon>Sphaerotilaceae</taxon>
        <taxon>Ideonella</taxon>
    </lineage>
</organism>
<dbReference type="GO" id="GO:0015628">
    <property type="term" value="P:protein secretion by the type II secretion system"/>
    <property type="evidence" value="ECO:0007669"/>
    <property type="project" value="InterPro"/>
</dbReference>
<keyword evidence="3" id="KW-0813">Transport</keyword>
<evidence type="ECO:0000256" key="3">
    <source>
        <dbReference type="ARBA" id="ARBA00022448"/>
    </source>
</evidence>
<evidence type="ECO:0000313" key="13">
    <source>
        <dbReference type="EMBL" id="NDY92777.1"/>
    </source>
</evidence>
<dbReference type="GO" id="GO:0015627">
    <property type="term" value="C:type II protein secretion system complex"/>
    <property type="evidence" value="ECO:0007669"/>
    <property type="project" value="InterPro"/>
</dbReference>
<keyword evidence="6" id="KW-0812">Transmembrane</keyword>
<dbReference type="GO" id="GO:0009276">
    <property type="term" value="C:Gram-negative-bacterium-type cell wall"/>
    <property type="evidence" value="ECO:0007669"/>
    <property type="project" value="InterPro"/>
</dbReference>
<dbReference type="Proteomes" id="UP000484255">
    <property type="component" value="Unassembled WGS sequence"/>
</dbReference>
<sequence length="497" mass="52800">MSILLVQLPARARTAAHLAPAPAAQPADETPELDWTLCDDSLQPQHSGRSPVAGLPEATSRVAVLDPRDVAWHPLQSWPKAPPARLRAALQGLLEESLADETDDLHLALSPREQAGPDAPVWVASTQRSWLAHWIGQLETEQQSLARIVPAWAPGEGLSAHVWTEGGQAWLLWRDARGPLCLPADSAMARQLVHQAQAPQADGSTPTIEWSGQGAGAEVAARLAGAPVEAHALAERLTQAAAGAWNLRQFDLAPRHRRDRALRALGQRLWHDPAGRWARRGLLGLVLVQLVGANLWAWQQRHALTQRTQSLTQTLQAAFPQVRAIFDPPAQMQRELDLLRAAAGRPGETDLEPLLQAADQAWPPQRGPAEQLRFEPGRLQLSATGWSAEELQAFRSQLWPLGLDAESPSPGQVVVSRLRGPLPTLPAPAGPQAPAGARPPGGPGAPPGPGAMAPGVRGPGLAPPGTVPGTARPLPPGGVSAAHSTLPGARPADEEDQ</sequence>
<keyword evidence="7" id="KW-0653">Protein transport</keyword>
<dbReference type="InterPro" id="IPR043129">
    <property type="entry name" value="ATPase_NBD"/>
</dbReference>
<dbReference type="Pfam" id="PF05134">
    <property type="entry name" value="T2SSL"/>
    <property type="match status" value="1"/>
</dbReference>
<comment type="caution">
    <text evidence="13">The sequence shown here is derived from an EMBL/GenBank/DDBJ whole genome shotgun (WGS) entry which is preliminary data.</text>
</comment>
<feature type="region of interest" description="Disordered" evidence="10">
    <location>
        <begin position="407"/>
        <end position="497"/>
    </location>
</feature>
<evidence type="ECO:0000256" key="1">
    <source>
        <dbReference type="ARBA" id="ARBA00004377"/>
    </source>
</evidence>
<evidence type="ECO:0000313" key="14">
    <source>
        <dbReference type="Proteomes" id="UP000484255"/>
    </source>
</evidence>
<feature type="domain" description="GspL cytoplasmic actin-ATPase-like" evidence="11">
    <location>
        <begin position="68"/>
        <end position="151"/>
    </location>
</feature>
<dbReference type="GO" id="GO:0005886">
    <property type="term" value="C:plasma membrane"/>
    <property type="evidence" value="ECO:0007669"/>
    <property type="project" value="UniProtKB-SubCell"/>
</dbReference>
<comment type="similarity">
    <text evidence="2">Belongs to the GSP L family.</text>
</comment>
<feature type="compositionally biased region" description="Pro residues" evidence="10">
    <location>
        <begin position="440"/>
        <end position="449"/>
    </location>
</feature>
<dbReference type="AlphaFoldDB" id="A0A7C9PIE3"/>
<evidence type="ECO:0000256" key="10">
    <source>
        <dbReference type="SAM" id="MobiDB-lite"/>
    </source>
</evidence>
<evidence type="ECO:0000259" key="11">
    <source>
        <dbReference type="Pfam" id="PF05134"/>
    </source>
</evidence>
<name>A0A7C9PIE3_9BURK</name>
<dbReference type="Pfam" id="PF12693">
    <property type="entry name" value="GspL_C"/>
    <property type="match status" value="1"/>
</dbReference>
<feature type="domain" description="GspL periplasmic" evidence="12">
    <location>
        <begin position="285"/>
        <end position="398"/>
    </location>
</feature>
<feature type="compositionally biased region" description="Low complexity" evidence="10">
    <location>
        <begin position="450"/>
        <end position="460"/>
    </location>
</feature>
<comment type="subcellular location">
    <subcellularLocation>
        <location evidence="1">Cell inner membrane</location>
        <topology evidence="1">Single-pass membrane protein</topology>
    </subcellularLocation>
</comment>
<keyword evidence="14" id="KW-1185">Reference proteome</keyword>
<dbReference type="RefSeq" id="WP_163458832.1">
    <property type="nucleotide sequence ID" value="NZ_JAAGOH010000022.1"/>
</dbReference>
<keyword evidence="4" id="KW-1003">Cell membrane</keyword>
<keyword evidence="8" id="KW-1133">Transmembrane helix</keyword>
<dbReference type="InterPro" id="IPR007812">
    <property type="entry name" value="T2SS_protein-GspL"/>
</dbReference>
<gene>
    <name evidence="13" type="ORF">G3A44_16420</name>
</gene>
<proteinExistence type="inferred from homology"/>
<dbReference type="NCBIfam" id="TIGR01709">
    <property type="entry name" value="typeII_sec_gspL"/>
    <property type="match status" value="1"/>
</dbReference>